<evidence type="ECO:0000256" key="5">
    <source>
        <dbReference type="ARBA" id="ARBA00023239"/>
    </source>
</evidence>
<dbReference type="InterPro" id="IPR000741">
    <property type="entry name" value="FBA_I"/>
</dbReference>
<evidence type="ECO:0000256" key="1">
    <source>
        <dbReference type="ARBA" id="ARBA00004714"/>
    </source>
</evidence>
<accession>A0A1W7RAI3</accession>
<dbReference type="PROSITE" id="PS00158">
    <property type="entry name" value="ALDOLASE_CLASS_I"/>
    <property type="match status" value="1"/>
</dbReference>
<evidence type="ECO:0000256" key="6">
    <source>
        <dbReference type="ARBA" id="ARBA00023270"/>
    </source>
</evidence>
<name>A0A1W7RAI3_9SCOR</name>
<dbReference type="GO" id="GO:0004332">
    <property type="term" value="F:fructose-bisphosphate aldolase activity"/>
    <property type="evidence" value="ECO:0007669"/>
    <property type="project" value="UniProtKB-EC"/>
</dbReference>
<dbReference type="PANTHER" id="PTHR11627">
    <property type="entry name" value="FRUCTOSE-BISPHOSPHATE ALDOLASE"/>
    <property type="match status" value="1"/>
</dbReference>
<proteinExistence type="inferred from homology"/>
<dbReference type="Gene3D" id="3.20.20.70">
    <property type="entry name" value="Aldolase class I"/>
    <property type="match status" value="1"/>
</dbReference>
<dbReference type="InterPro" id="IPR029768">
    <property type="entry name" value="Aldolase_I_AS"/>
</dbReference>
<sequence>MAHFSYLSEAQQDELRNVANAIVAPGKGILAADESTGTMGKRLAGIGVENTEENRRKYRQLLFTAGKSMSDYISGVILFHETVFQKTDNGIPFIKLLKDNGIIPGIKVDKGVVPLMGTEDESTTQGLDDLGKRCQEYKSLGCQFAKWRCVLKIGANTPSPLAILENANVLARYASICQQNGLVPIVEPEILPDGNHDLERAQKATEKVLAAVYKALNDHHVYLEGTLLKPNMVTAGQSSNKKYDPTDIAKATVTALQRTVPPAMPGVTFLSGGQSEEEATINLDAINKYPSKKPWALSFSYGRALQASALKAWGGKDKNVKSGQEEFLKRAKANGLARQGKYVAGSLKSVAASQSNFVPTHAY</sequence>
<dbReference type="NCBIfam" id="NF033379">
    <property type="entry name" value="FrucBisAld_I"/>
    <property type="match status" value="1"/>
</dbReference>
<comment type="pathway">
    <text evidence="1 8">Carbohydrate degradation; glycolysis; D-glyceraldehyde 3-phosphate and glycerone phosphate from D-glucose: step 4/4.</text>
</comment>
<comment type="similarity">
    <text evidence="2 7">Belongs to the class I fructose-bisphosphate aldolase family.</text>
</comment>
<dbReference type="SUPFAM" id="SSF51569">
    <property type="entry name" value="Aldolase"/>
    <property type="match status" value="1"/>
</dbReference>
<dbReference type="InterPro" id="IPR013785">
    <property type="entry name" value="Aldolase_TIM"/>
</dbReference>
<evidence type="ECO:0000313" key="9">
    <source>
        <dbReference type="EMBL" id="JAV48161.1"/>
    </source>
</evidence>
<dbReference type="GO" id="GO:0006096">
    <property type="term" value="P:glycolytic process"/>
    <property type="evidence" value="ECO:0007669"/>
    <property type="project" value="UniProtKB-UniPathway"/>
</dbReference>
<dbReference type="EMBL" id="GFAH01000228">
    <property type="protein sequence ID" value="JAV48161.1"/>
    <property type="molecule type" value="Transcribed_RNA"/>
</dbReference>
<comment type="catalytic activity">
    <reaction evidence="7">
        <text>beta-D-fructose 1,6-bisphosphate = D-glyceraldehyde 3-phosphate + dihydroxyacetone phosphate</text>
        <dbReference type="Rhea" id="RHEA:14729"/>
        <dbReference type="ChEBI" id="CHEBI:32966"/>
        <dbReference type="ChEBI" id="CHEBI:57642"/>
        <dbReference type="ChEBI" id="CHEBI:59776"/>
        <dbReference type="EC" id="4.1.2.13"/>
    </reaction>
</comment>
<reference evidence="9" key="1">
    <citation type="submission" date="2016-11" db="EMBL/GenBank/DDBJ databases">
        <title>Venom-gland transcriptomics and venom proteomics of the black-back scorpion (Hadrurus spadix) reveal detectability challenges and an unexplored realm of animal toxin diversity.</title>
        <authorList>
            <person name="Rokyta D.R."/>
            <person name="Ward M.J."/>
        </authorList>
    </citation>
    <scope>NUCLEOTIDE SEQUENCE</scope>
    <source>
        <tissue evidence="9">Venom gland</tissue>
    </source>
</reference>
<evidence type="ECO:0000256" key="2">
    <source>
        <dbReference type="ARBA" id="ARBA00010387"/>
    </source>
</evidence>
<dbReference type="FunFam" id="3.20.20.70:FF:000021">
    <property type="entry name" value="Fructose-bisphosphate aldolase"/>
    <property type="match status" value="1"/>
</dbReference>
<evidence type="ECO:0000256" key="7">
    <source>
        <dbReference type="RuleBase" id="RU003994"/>
    </source>
</evidence>
<protein>
    <recommendedName>
        <fullName evidence="3 7">Fructose-bisphosphate aldolase</fullName>
        <ecNumber evidence="3 7">4.1.2.13</ecNumber>
    </recommendedName>
</protein>
<organism evidence="9">
    <name type="scientific">Hadrurus spadix</name>
    <dbReference type="NCBI Taxonomy" id="141984"/>
    <lineage>
        <taxon>Eukaryota</taxon>
        <taxon>Metazoa</taxon>
        <taxon>Ecdysozoa</taxon>
        <taxon>Arthropoda</taxon>
        <taxon>Chelicerata</taxon>
        <taxon>Arachnida</taxon>
        <taxon>Scorpiones</taxon>
        <taxon>Iurida</taxon>
        <taxon>Iuroidea</taxon>
        <taxon>Hadrurus</taxon>
    </lineage>
</organism>
<evidence type="ECO:0000256" key="3">
    <source>
        <dbReference type="ARBA" id="ARBA00013068"/>
    </source>
</evidence>
<evidence type="ECO:0000256" key="4">
    <source>
        <dbReference type="ARBA" id="ARBA00023152"/>
    </source>
</evidence>
<keyword evidence="6" id="KW-0704">Schiff base</keyword>
<dbReference type="AlphaFoldDB" id="A0A1W7RAI3"/>
<keyword evidence="5 7" id="KW-0456">Lyase</keyword>
<dbReference type="CDD" id="cd00948">
    <property type="entry name" value="FBP_aldolase_I_a"/>
    <property type="match status" value="1"/>
</dbReference>
<dbReference type="EC" id="4.1.2.13" evidence="3 7"/>
<dbReference type="Pfam" id="PF00274">
    <property type="entry name" value="Glycolytic"/>
    <property type="match status" value="1"/>
</dbReference>
<dbReference type="UniPathway" id="UPA00109">
    <property type="reaction ID" value="UER00183"/>
</dbReference>
<evidence type="ECO:0000256" key="8">
    <source>
        <dbReference type="RuleBase" id="RU004257"/>
    </source>
</evidence>
<keyword evidence="4 7" id="KW-0324">Glycolysis</keyword>